<reference evidence="17 18" key="1">
    <citation type="submission" date="2014-11" db="EMBL/GenBank/DDBJ databases">
        <title>Draft Genome Sequence of Brevibacterium linens AE038-8.</title>
        <authorList>
            <person name="Maizel D."/>
            <person name="Utturkar S.M."/>
            <person name="Brown S.D."/>
            <person name="Ferrero M."/>
            <person name="Rosen B.P."/>
        </authorList>
    </citation>
    <scope>NUCLEOTIDE SEQUENCE [LARGE SCALE GENOMIC DNA]</scope>
    <source>
        <strain evidence="17 18">AE038-8</strain>
    </source>
</reference>
<dbReference type="InterPro" id="IPR023468">
    <property type="entry name" value="Riboflavin_kinase"/>
</dbReference>
<keyword evidence="18" id="KW-1185">Reference proteome</keyword>
<comment type="pathway">
    <text evidence="2 15">Cofactor biosynthesis; FAD biosynthesis; FAD from FMN: step 1/1.</text>
</comment>
<feature type="domain" description="Riboflavin kinase" evidence="16">
    <location>
        <begin position="182"/>
        <end position="311"/>
    </location>
</feature>
<name>A0A0B9A938_BRELN</name>
<evidence type="ECO:0000256" key="10">
    <source>
        <dbReference type="ARBA" id="ARBA00022827"/>
    </source>
</evidence>
<dbReference type="UniPathway" id="UPA00277">
    <property type="reaction ID" value="UER00407"/>
</dbReference>
<comment type="catalytic activity">
    <reaction evidence="14 15">
        <text>FMN + ATP + H(+) = FAD + diphosphate</text>
        <dbReference type="Rhea" id="RHEA:17237"/>
        <dbReference type="ChEBI" id="CHEBI:15378"/>
        <dbReference type="ChEBI" id="CHEBI:30616"/>
        <dbReference type="ChEBI" id="CHEBI:33019"/>
        <dbReference type="ChEBI" id="CHEBI:57692"/>
        <dbReference type="ChEBI" id="CHEBI:58210"/>
        <dbReference type="EC" id="2.7.7.2"/>
    </reaction>
</comment>
<dbReference type="NCBIfam" id="TIGR00083">
    <property type="entry name" value="ribF"/>
    <property type="match status" value="1"/>
</dbReference>
<dbReference type="FunFam" id="2.40.30.30:FF:000003">
    <property type="entry name" value="Riboflavin biosynthesis protein"/>
    <property type="match status" value="1"/>
</dbReference>
<evidence type="ECO:0000256" key="4">
    <source>
        <dbReference type="ARBA" id="ARBA00022630"/>
    </source>
</evidence>
<dbReference type="GO" id="GO:0005524">
    <property type="term" value="F:ATP binding"/>
    <property type="evidence" value="ECO:0007669"/>
    <property type="project" value="UniProtKB-UniRule"/>
</dbReference>
<dbReference type="PANTHER" id="PTHR22749:SF6">
    <property type="entry name" value="RIBOFLAVIN KINASE"/>
    <property type="match status" value="1"/>
</dbReference>
<dbReference type="PANTHER" id="PTHR22749">
    <property type="entry name" value="RIBOFLAVIN KINASE/FMN ADENYLYLTRANSFERASE"/>
    <property type="match status" value="1"/>
</dbReference>
<dbReference type="FunFam" id="3.40.50.620:FF:000021">
    <property type="entry name" value="Riboflavin biosynthesis protein"/>
    <property type="match status" value="1"/>
</dbReference>
<evidence type="ECO:0000256" key="3">
    <source>
        <dbReference type="ARBA" id="ARBA00005201"/>
    </source>
</evidence>
<proteinExistence type="inferred from homology"/>
<dbReference type="Pfam" id="PF06574">
    <property type="entry name" value="FAD_syn"/>
    <property type="match status" value="1"/>
</dbReference>
<dbReference type="InterPro" id="IPR015865">
    <property type="entry name" value="Riboflavin_kinase_bac/euk"/>
</dbReference>
<dbReference type="InterPro" id="IPR002606">
    <property type="entry name" value="Riboflavin_kinase_bac"/>
</dbReference>
<evidence type="ECO:0000256" key="13">
    <source>
        <dbReference type="ARBA" id="ARBA00047880"/>
    </source>
</evidence>
<dbReference type="AlphaFoldDB" id="A0A0B9A938"/>
<dbReference type="CDD" id="cd02064">
    <property type="entry name" value="FAD_synthetase_N"/>
    <property type="match status" value="1"/>
</dbReference>
<dbReference type="GO" id="GO:0009231">
    <property type="term" value="P:riboflavin biosynthetic process"/>
    <property type="evidence" value="ECO:0007669"/>
    <property type="project" value="InterPro"/>
</dbReference>
<keyword evidence="9 15" id="KW-0418">Kinase</keyword>
<comment type="similarity">
    <text evidence="15">Belongs to the ribF family.</text>
</comment>
<dbReference type="InterPro" id="IPR004821">
    <property type="entry name" value="Cyt_trans-like"/>
</dbReference>
<keyword evidence="7 15" id="KW-0548">Nucleotidyltransferase</keyword>
<evidence type="ECO:0000256" key="6">
    <source>
        <dbReference type="ARBA" id="ARBA00022679"/>
    </source>
</evidence>
<comment type="pathway">
    <text evidence="3 15">Cofactor biosynthesis; FMN biosynthesis; FMN from riboflavin (ATP route): step 1/1.</text>
</comment>
<evidence type="ECO:0000313" key="17">
    <source>
        <dbReference type="EMBL" id="KHS52016.1"/>
    </source>
</evidence>
<evidence type="ECO:0000256" key="11">
    <source>
        <dbReference type="ARBA" id="ARBA00022840"/>
    </source>
</evidence>
<sequence>MKLYHGLGEVEVDPVGTVVTLGNFDGVHRGHQTVLTTVAGLARQEGLRSIAMTFDPHPRTVHRPEEPTVMITSTRQRAELIAATGIDGLLIQPYDLDFAAQSAEEFVRKYFVEALHAKIVVVGDDVRFGRDNEGTIETLRSLGEKFGFRTETIDEVGRGGRYSSSRIREQLTAGDVAEAADQLGRYHALHGTVVHGDARGRDLGFPTANLSDDPDGLVPADGVYAGWATFSGEDQSYPAAISVGTNPTFQGQVRRVEAYVLDKEFGEFDVYDREMTLEFVSRIRGQVAFTGMDDLIVQMHEDIADVREVLHT</sequence>
<comment type="catalytic activity">
    <reaction evidence="13 15">
        <text>riboflavin + ATP = FMN + ADP + H(+)</text>
        <dbReference type="Rhea" id="RHEA:14357"/>
        <dbReference type="ChEBI" id="CHEBI:15378"/>
        <dbReference type="ChEBI" id="CHEBI:30616"/>
        <dbReference type="ChEBI" id="CHEBI:57986"/>
        <dbReference type="ChEBI" id="CHEBI:58210"/>
        <dbReference type="ChEBI" id="CHEBI:456216"/>
        <dbReference type="EC" id="2.7.1.26"/>
    </reaction>
</comment>
<dbReference type="STRING" id="1703.BLSMQ_2536"/>
<evidence type="ECO:0000256" key="12">
    <source>
        <dbReference type="ARBA" id="ARBA00023268"/>
    </source>
</evidence>
<evidence type="ECO:0000259" key="16">
    <source>
        <dbReference type="SMART" id="SM00904"/>
    </source>
</evidence>
<keyword evidence="6 15" id="KW-0808">Transferase</keyword>
<dbReference type="Proteomes" id="UP000031488">
    <property type="component" value="Unassembled WGS sequence"/>
</dbReference>
<keyword evidence="4 15" id="KW-0285">Flavoprotein</keyword>
<dbReference type="GO" id="GO:0006747">
    <property type="term" value="P:FAD biosynthetic process"/>
    <property type="evidence" value="ECO:0007669"/>
    <property type="project" value="UniProtKB-UniRule"/>
</dbReference>
<evidence type="ECO:0000313" key="18">
    <source>
        <dbReference type="Proteomes" id="UP000031488"/>
    </source>
</evidence>
<dbReference type="PATRIC" id="fig|1703.6.peg.2470"/>
<keyword evidence="11 15" id="KW-0067">ATP-binding</keyword>
<dbReference type="InterPro" id="IPR015864">
    <property type="entry name" value="FAD_synthase"/>
</dbReference>
<dbReference type="GO" id="GO:0003919">
    <property type="term" value="F:FMN adenylyltransferase activity"/>
    <property type="evidence" value="ECO:0007669"/>
    <property type="project" value="UniProtKB-UniRule"/>
</dbReference>
<dbReference type="PIRSF" id="PIRSF004491">
    <property type="entry name" value="FAD_Synth"/>
    <property type="match status" value="1"/>
</dbReference>
<dbReference type="EC" id="2.7.7.2" evidence="15"/>
<dbReference type="InterPro" id="IPR014729">
    <property type="entry name" value="Rossmann-like_a/b/a_fold"/>
</dbReference>
<dbReference type="EMBL" id="JTJZ01000020">
    <property type="protein sequence ID" value="KHS52016.1"/>
    <property type="molecule type" value="Genomic_DNA"/>
</dbReference>
<accession>A0A0B9A938</accession>
<evidence type="ECO:0000256" key="2">
    <source>
        <dbReference type="ARBA" id="ARBA00004726"/>
    </source>
</evidence>
<comment type="function">
    <text evidence="1">Catalyzes the phosphorylation of riboflavin to FMN followed by the adenylation of FMN to FAD.</text>
</comment>
<dbReference type="NCBIfam" id="TIGR00125">
    <property type="entry name" value="cyt_tran_rel"/>
    <property type="match status" value="1"/>
</dbReference>
<keyword evidence="8 15" id="KW-0547">Nucleotide-binding</keyword>
<dbReference type="SUPFAM" id="SSF52374">
    <property type="entry name" value="Nucleotidylyl transferase"/>
    <property type="match status" value="1"/>
</dbReference>
<keyword evidence="10 15" id="KW-0274">FAD</keyword>
<evidence type="ECO:0000256" key="5">
    <source>
        <dbReference type="ARBA" id="ARBA00022643"/>
    </source>
</evidence>
<evidence type="ECO:0000256" key="9">
    <source>
        <dbReference type="ARBA" id="ARBA00022777"/>
    </source>
</evidence>
<dbReference type="Gene3D" id="3.40.50.620">
    <property type="entry name" value="HUPs"/>
    <property type="match status" value="1"/>
</dbReference>
<evidence type="ECO:0000256" key="8">
    <source>
        <dbReference type="ARBA" id="ARBA00022741"/>
    </source>
</evidence>
<dbReference type="Gene3D" id="2.40.30.30">
    <property type="entry name" value="Riboflavin kinase-like"/>
    <property type="match status" value="1"/>
</dbReference>
<dbReference type="SMART" id="SM00904">
    <property type="entry name" value="Flavokinase"/>
    <property type="match status" value="1"/>
</dbReference>
<protein>
    <recommendedName>
        <fullName evidence="15">Riboflavin biosynthesis protein</fullName>
    </recommendedName>
    <domain>
        <recommendedName>
            <fullName evidence="15">Riboflavin kinase</fullName>
            <ecNumber evidence="15">2.7.1.26</ecNumber>
        </recommendedName>
        <alternativeName>
            <fullName evidence="15">Flavokinase</fullName>
        </alternativeName>
    </domain>
    <domain>
        <recommendedName>
            <fullName evidence="15">FMN adenylyltransferase</fullName>
            <ecNumber evidence="15">2.7.7.2</ecNumber>
        </recommendedName>
        <alternativeName>
            <fullName evidence="15">FAD pyrophosphorylase</fullName>
        </alternativeName>
        <alternativeName>
            <fullName evidence="15">FAD synthase</fullName>
        </alternativeName>
    </domain>
</protein>
<evidence type="ECO:0000256" key="7">
    <source>
        <dbReference type="ARBA" id="ARBA00022695"/>
    </source>
</evidence>
<dbReference type="OrthoDB" id="9803667at2"/>
<dbReference type="SUPFAM" id="SSF82114">
    <property type="entry name" value="Riboflavin kinase-like"/>
    <property type="match status" value="1"/>
</dbReference>
<dbReference type="Pfam" id="PF01687">
    <property type="entry name" value="Flavokinase"/>
    <property type="match status" value="1"/>
</dbReference>
<dbReference type="RefSeq" id="WP_039210909.1">
    <property type="nucleotide sequence ID" value="NZ_JTJZ01000020.1"/>
</dbReference>
<dbReference type="InterPro" id="IPR023465">
    <property type="entry name" value="Riboflavin_kinase_dom_sf"/>
</dbReference>
<gene>
    <name evidence="17" type="ORF">AE0388_2566</name>
</gene>
<comment type="caution">
    <text evidence="17">The sequence shown here is derived from an EMBL/GenBank/DDBJ whole genome shotgun (WGS) entry which is preliminary data.</text>
</comment>
<evidence type="ECO:0000256" key="1">
    <source>
        <dbReference type="ARBA" id="ARBA00002121"/>
    </source>
</evidence>
<dbReference type="UniPathway" id="UPA00276">
    <property type="reaction ID" value="UER00406"/>
</dbReference>
<dbReference type="EC" id="2.7.1.26" evidence="15"/>
<keyword evidence="5 15" id="KW-0288">FMN</keyword>
<dbReference type="GO" id="GO:0009398">
    <property type="term" value="P:FMN biosynthetic process"/>
    <property type="evidence" value="ECO:0007669"/>
    <property type="project" value="UniProtKB-UniRule"/>
</dbReference>
<evidence type="ECO:0000256" key="15">
    <source>
        <dbReference type="PIRNR" id="PIRNR004491"/>
    </source>
</evidence>
<keyword evidence="12" id="KW-0511">Multifunctional enzyme</keyword>
<organism evidence="17 18">
    <name type="scientific">Brevibacterium linens</name>
    <dbReference type="NCBI Taxonomy" id="1703"/>
    <lineage>
        <taxon>Bacteria</taxon>
        <taxon>Bacillati</taxon>
        <taxon>Actinomycetota</taxon>
        <taxon>Actinomycetes</taxon>
        <taxon>Micrococcales</taxon>
        <taxon>Brevibacteriaceae</taxon>
        <taxon>Brevibacterium</taxon>
    </lineage>
</organism>
<dbReference type="NCBIfam" id="NF004160">
    <property type="entry name" value="PRK05627.1-3"/>
    <property type="match status" value="1"/>
</dbReference>
<evidence type="ECO:0000256" key="14">
    <source>
        <dbReference type="ARBA" id="ARBA00049494"/>
    </source>
</evidence>
<dbReference type="GO" id="GO:0008531">
    <property type="term" value="F:riboflavin kinase activity"/>
    <property type="evidence" value="ECO:0007669"/>
    <property type="project" value="UniProtKB-UniRule"/>
</dbReference>